<evidence type="ECO:0000256" key="10">
    <source>
        <dbReference type="ARBA" id="ARBA00023209"/>
    </source>
</evidence>
<gene>
    <name evidence="15" type="primary">cls</name>
    <name evidence="15" type="ORF">CJ204_07135</name>
</gene>
<dbReference type="InterPro" id="IPR001736">
    <property type="entry name" value="PLipase_D/transphosphatidylase"/>
</dbReference>
<keyword evidence="3" id="KW-0444">Lipid biosynthesis</keyword>
<dbReference type="Proteomes" id="UP000235363">
    <property type="component" value="Unassembled WGS sequence"/>
</dbReference>
<dbReference type="NCBIfam" id="TIGR04265">
    <property type="entry name" value="bac_cardiolipin"/>
    <property type="match status" value="1"/>
</dbReference>
<comment type="caution">
    <text evidence="15">The sequence shown here is derived from an EMBL/GenBank/DDBJ whole genome shotgun (WGS) entry which is preliminary data.</text>
</comment>
<dbReference type="SMART" id="SM00155">
    <property type="entry name" value="PLDc"/>
    <property type="match status" value="2"/>
</dbReference>
<evidence type="ECO:0000256" key="11">
    <source>
        <dbReference type="ARBA" id="ARBA00023264"/>
    </source>
</evidence>
<dbReference type="AlphaFoldDB" id="A0A2N6SYR8"/>
<evidence type="ECO:0000256" key="2">
    <source>
        <dbReference type="ARBA" id="ARBA00022475"/>
    </source>
</evidence>
<evidence type="ECO:0000256" key="9">
    <source>
        <dbReference type="ARBA" id="ARBA00023136"/>
    </source>
</evidence>
<feature type="transmembrane region" description="Helical" evidence="13">
    <location>
        <begin position="16"/>
        <end position="36"/>
    </location>
</feature>
<evidence type="ECO:0000256" key="13">
    <source>
        <dbReference type="SAM" id="Phobius"/>
    </source>
</evidence>
<dbReference type="EMBL" id="PNHF01000014">
    <property type="protein sequence ID" value="PMC62211.1"/>
    <property type="molecule type" value="Genomic_DNA"/>
</dbReference>
<dbReference type="PROSITE" id="PS50035">
    <property type="entry name" value="PLD"/>
    <property type="match status" value="2"/>
</dbReference>
<sequence length="496" mass="56119">MPIMDWLTNFFTDVSWWQASILIVDYAIKFIAIGVIPENRNPSSSTAWLLVIMLLPVVGLPLFLLLGSQTITGRRNRIQAMANELILERTRNLPDVPGHMDVDESAATTIRLSRRLTGIPSVSAVDHGVHTDYEGTIDRIIEVIDTAERTVHVQMYIFALDSVTERFVRALERAHDRGVAVKVLVDPIGSYKYPGYWKLKKRLDRGGIPWHPMLPVSIVKLTFRRLDLRNHRKIIVVDGKIAFMGSLNMIEPEYQRKKNHRMGRQWVDTMIEMSGDVALHLDTVFAIDWTSEEFDPPEEQPIMEAPPFSASDRGNLVQVLPSGPGYTTMPNLRVFNDLIYAATDRLIVVSPYFVPDESMLVAITSAAYGGVRVELYVNEKSDQFMVGHAQQSYYQALLDAGVIIYRYPAPKILHAKFMVVDGEIAVFGSSNMDMRSFGLNYEISILATQGSIVPRLEEIAAEYRAVSTVLTPEEWDERPWGQRYLDSVFRLTSALV</sequence>
<evidence type="ECO:0000256" key="4">
    <source>
        <dbReference type="ARBA" id="ARBA00022679"/>
    </source>
</evidence>
<protein>
    <recommendedName>
        <fullName evidence="12">Cardiolipin synthase</fullName>
        <ecNumber evidence="12">2.7.8.-</ecNumber>
    </recommendedName>
</protein>
<evidence type="ECO:0000256" key="12">
    <source>
        <dbReference type="NCBIfam" id="TIGR04265"/>
    </source>
</evidence>
<proteinExistence type="predicted"/>
<comment type="subcellular location">
    <subcellularLocation>
        <location evidence="1">Cell membrane</location>
        <topology evidence="1">Multi-pass membrane protein</topology>
    </subcellularLocation>
</comment>
<evidence type="ECO:0000313" key="15">
    <source>
        <dbReference type="EMBL" id="PMC62211.1"/>
    </source>
</evidence>
<dbReference type="Pfam" id="PF13396">
    <property type="entry name" value="PLDc_N"/>
    <property type="match status" value="1"/>
</dbReference>
<feature type="domain" description="PLD phosphodiesterase" evidence="14">
    <location>
        <begin position="409"/>
        <end position="436"/>
    </location>
</feature>
<dbReference type="InterPro" id="IPR027379">
    <property type="entry name" value="CLS_N"/>
</dbReference>
<keyword evidence="9 13" id="KW-0472">Membrane</keyword>
<dbReference type="GO" id="GO:0008808">
    <property type="term" value="F:cardiolipin synthase activity"/>
    <property type="evidence" value="ECO:0007669"/>
    <property type="project" value="UniProtKB-UniRule"/>
</dbReference>
<dbReference type="GO" id="GO:0005886">
    <property type="term" value="C:plasma membrane"/>
    <property type="evidence" value="ECO:0007669"/>
    <property type="project" value="UniProtKB-SubCell"/>
</dbReference>
<keyword evidence="4" id="KW-0808">Transferase</keyword>
<evidence type="ECO:0000313" key="16">
    <source>
        <dbReference type="Proteomes" id="UP000235363"/>
    </source>
</evidence>
<evidence type="ECO:0000259" key="14">
    <source>
        <dbReference type="PROSITE" id="PS50035"/>
    </source>
</evidence>
<evidence type="ECO:0000256" key="1">
    <source>
        <dbReference type="ARBA" id="ARBA00004651"/>
    </source>
</evidence>
<evidence type="ECO:0000256" key="6">
    <source>
        <dbReference type="ARBA" id="ARBA00022737"/>
    </source>
</evidence>
<dbReference type="GO" id="GO:0032049">
    <property type="term" value="P:cardiolipin biosynthetic process"/>
    <property type="evidence" value="ECO:0007669"/>
    <property type="project" value="UniProtKB-UniRule"/>
</dbReference>
<evidence type="ECO:0000256" key="5">
    <source>
        <dbReference type="ARBA" id="ARBA00022692"/>
    </source>
</evidence>
<evidence type="ECO:0000256" key="7">
    <source>
        <dbReference type="ARBA" id="ARBA00022989"/>
    </source>
</evidence>
<keyword evidence="6" id="KW-0677">Repeat</keyword>
<name>A0A2N6SYR8_9CORY</name>
<keyword evidence="11" id="KW-1208">Phospholipid metabolism</keyword>
<keyword evidence="10" id="KW-0594">Phospholipid biosynthesis</keyword>
<accession>A0A2N6SYR8</accession>
<dbReference type="InterPro" id="IPR022924">
    <property type="entry name" value="Cardiolipin_synthase"/>
</dbReference>
<reference evidence="15 16" key="1">
    <citation type="submission" date="2017-09" db="EMBL/GenBank/DDBJ databases">
        <title>Bacterial strain isolated from the female urinary microbiota.</title>
        <authorList>
            <person name="Thomas-White K."/>
            <person name="Kumar N."/>
            <person name="Forster S."/>
            <person name="Putonti C."/>
            <person name="Lawley T."/>
            <person name="Wolfe A.J."/>
        </authorList>
    </citation>
    <scope>NUCLEOTIDE SEQUENCE [LARGE SCALE GENOMIC DNA]</scope>
    <source>
        <strain evidence="15 16">UMB0908</strain>
    </source>
</reference>
<dbReference type="SUPFAM" id="SSF56024">
    <property type="entry name" value="Phospholipase D/nuclease"/>
    <property type="match status" value="2"/>
</dbReference>
<keyword evidence="7 13" id="KW-1133">Transmembrane helix</keyword>
<dbReference type="InterPro" id="IPR025202">
    <property type="entry name" value="PLD-like_dom"/>
</dbReference>
<feature type="transmembrane region" description="Helical" evidence="13">
    <location>
        <begin position="48"/>
        <end position="67"/>
    </location>
</feature>
<dbReference type="PANTHER" id="PTHR21248:SF22">
    <property type="entry name" value="PHOSPHOLIPASE D"/>
    <property type="match status" value="1"/>
</dbReference>
<dbReference type="EC" id="2.7.8.-" evidence="12"/>
<dbReference type="PANTHER" id="PTHR21248">
    <property type="entry name" value="CARDIOLIPIN SYNTHASE"/>
    <property type="match status" value="1"/>
</dbReference>
<dbReference type="STRING" id="1725.WU86_11835"/>
<feature type="domain" description="PLD phosphodiesterase" evidence="14">
    <location>
        <begin position="226"/>
        <end position="253"/>
    </location>
</feature>
<keyword evidence="5 13" id="KW-0812">Transmembrane</keyword>
<evidence type="ECO:0000256" key="3">
    <source>
        <dbReference type="ARBA" id="ARBA00022516"/>
    </source>
</evidence>
<dbReference type="Gene3D" id="3.30.870.10">
    <property type="entry name" value="Endonuclease Chain A"/>
    <property type="match status" value="2"/>
</dbReference>
<organism evidence="15 16">
    <name type="scientific">Corynebacterium xerosis</name>
    <dbReference type="NCBI Taxonomy" id="1725"/>
    <lineage>
        <taxon>Bacteria</taxon>
        <taxon>Bacillati</taxon>
        <taxon>Actinomycetota</taxon>
        <taxon>Actinomycetes</taxon>
        <taxon>Mycobacteriales</taxon>
        <taxon>Corynebacteriaceae</taxon>
        <taxon>Corynebacterium</taxon>
    </lineage>
</organism>
<evidence type="ECO:0000256" key="8">
    <source>
        <dbReference type="ARBA" id="ARBA00023098"/>
    </source>
</evidence>
<keyword evidence="8" id="KW-0443">Lipid metabolism</keyword>
<dbReference type="Pfam" id="PF13091">
    <property type="entry name" value="PLDc_2"/>
    <property type="match status" value="2"/>
</dbReference>
<keyword evidence="2" id="KW-1003">Cell membrane</keyword>